<keyword evidence="2" id="KW-1185">Reference proteome</keyword>
<keyword evidence="1" id="KW-0472">Membrane</keyword>
<evidence type="ECO:0000256" key="1">
    <source>
        <dbReference type="SAM" id="Phobius"/>
    </source>
</evidence>
<feature type="transmembrane region" description="Helical" evidence="1">
    <location>
        <begin position="146"/>
        <end position="167"/>
    </location>
</feature>
<name>A0ABM1BPW2_LIMPO</name>
<organism evidence="2 3">
    <name type="scientific">Limulus polyphemus</name>
    <name type="common">Atlantic horseshoe crab</name>
    <dbReference type="NCBI Taxonomy" id="6850"/>
    <lineage>
        <taxon>Eukaryota</taxon>
        <taxon>Metazoa</taxon>
        <taxon>Ecdysozoa</taxon>
        <taxon>Arthropoda</taxon>
        <taxon>Chelicerata</taxon>
        <taxon>Merostomata</taxon>
        <taxon>Xiphosura</taxon>
        <taxon>Limulidae</taxon>
        <taxon>Limulus</taxon>
    </lineage>
</organism>
<feature type="transmembrane region" description="Helical" evidence="1">
    <location>
        <begin position="227"/>
        <end position="246"/>
    </location>
</feature>
<feature type="transmembrane region" description="Helical" evidence="1">
    <location>
        <begin position="459"/>
        <end position="481"/>
    </location>
</feature>
<feature type="transmembrane region" description="Helical" evidence="1">
    <location>
        <begin position="367"/>
        <end position="385"/>
    </location>
</feature>
<keyword evidence="1" id="KW-0812">Transmembrane</keyword>
<feature type="transmembrane region" description="Helical" evidence="1">
    <location>
        <begin position="314"/>
        <end position="338"/>
    </location>
</feature>
<accession>A0ABM1BPW2</accession>
<sequence>MCGIRQNLNLDRHQKRKYTVYKWENPAFQSSFVFQPWSASGDQNLQGLTNSERPYDYYHSVELDSSDTNTDEPFPSIVCQPVMDPSHLTLQGHVSAISIENLEELLDCLSNEFSRYGSVGNNHSLFLRRLKLELQRFGYKTKGRRLFSAPLLFQNFHFGSLLIALHIAGNFHILLAVFIEIYGYNTWLLLYFLIYTLYKIIKVLEFFKKLFSTIFQTPNVTINYKELYAQLLISLILFSLFILQAFEAYARPESLAFLYTLQYACMFCQYYGSQFDELRIQILKGTDSTDLNNTRINGILSLLQQKLSGTITDWFFMLALCVPACRFILLFQLIYILWQLVTQRCFYISLFPTYVKIFSLLEYSHLIFYISFPIYALSVIAFSLTNNFPNFPTSMNYQVYLLLIYANVEFLSDYNKFKFFWVDTVNESNKIEKDKYPKKMLFNNIIYEIDSYTAWLHHFLRATTILAYILPAASGILVYISGLEGNVILILVMFGVYTFCICFECTIALDAFVCSLQFNLSYTFLDFALSTLPGSNDNYL</sequence>
<feature type="transmembrane region" description="Helical" evidence="1">
    <location>
        <begin position="487"/>
        <end position="513"/>
    </location>
</feature>
<gene>
    <name evidence="3" type="primary">LOC106470367</name>
</gene>
<feature type="transmembrane region" description="Helical" evidence="1">
    <location>
        <begin position="173"/>
        <end position="198"/>
    </location>
</feature>
<proteinExistence type="predicted"/>
<evidence type="ECO:0000313" key="2">
    <source>
        <dbReference type="Proteomes" id="UP000694941"/>
    </source>
</evidence>
<protein>
    <submittedName>
        <fullName evidence="3">Uncharacterized protein LOC106470367</fullName>
    </submittedName>
</protein>
<keyword evidence="1" id="KW-1133">Transmembrane helix</keyword>
<evidence type="ECO:0000313" key="3">
    <source>
        <dbReference type="RefSeq" id="XP_013786370.1"/>
    </source>
</evidence>
<reference evidence="3" key="1">
    <citation type="submission" date="2025-08" db="UniProtKB">
        <authorList>
            <consortium name="RefSeq"/>
        </authorList>
    </citation>
    <scope>IDENTIFICATION</scope>
    <source>
        <tissue evidence="3">Muscle</tissue>
    </source>
</reference>
<dbReference type="RefSeq" id="XP_013786370.1">
    <property type="nucleotide sequence ID" value="XM_013930916.2"/>
</dbReference>
<dbReference type="GeneID" id="106470367"/>
<dbReference type="Proteomes" id="UP000694941">
    <property type="component" value="Unplaced"/>
</dbReference>